<organism evidence="1 2">
    <name type="scientific">Drosophila willistoni</name>
    <name type="common">Fruit fly</name>
    <dbReference type="NCBI Taxonomy" id="7260"/>
    <lineage>
        <taxon>Eukaryota</taxon>
        <taxon>Metazoa</taxon>
        <taxon>Ecdysozoa</taxon>
        <taxon>Arthropoda</taxon>
        <taxon>Hexapoda</taxon>
        <taxon>Insecta</taxon>
        <taxon>Pterygota</taxon>
        <taxon>Neoptera</taxon>
        <taxon>Endopterygota</taxon>
        <taxon>Diptera</taxon>
        <taxon>Brachycera</taxon>
        <taxon>Muscomorpha</taxon>
        <taxon>Ephydroidea</taxon>
        <taxon>Drosophilidae</taxon>
        <taxon>Drosophila</taxon>
        <taxon>Sophophora</taxon>
    </lineage>
</organism>
<dbReference type="Proteomes" id="UP000007798">
    <property type="component" value="Unassembled WGS sequence"/>
</dbReference>
<name>A0A0Q9WR34_DROWI</name>
<dbReference type="AlphaFoldDB" id="A0A0Q9WR34"/>
<dbReference type="EMBL" id="CH963913">
    <property type="protein sequence ID" value="KRF98671.1"/>
    <property type="molecule type" value="Genomic_DNA"/>
</dbReference>
<keyword evidence="2" id="KW-1185">Reference proteome</keyword>
<evidence type="ECO:0000313" key="1">
    <source>
        <dbReference type="EMBL" id="KRF98671.1"/>
    </source>
</evidence>
<sequence>MENSSKFHPAENQKMPVVWVDRMRIIVMLAMRSQIGFPNPRHVCLLKIFDVMRRPLKILPIP</sequence>
<evidence type="ECO:0000313" key="2">
    <source>
        <dbReference type="Proteomes" id="UP000007798"/>
    </source>
</evidence>
<accession>A0A0Q9WR34</accession>
<protein>
    <submittedName>
        <fullName evidence="1">Uncharacterized protein</fullName>
    </submittedName>
</protein>
<gene>
    <name evidence="1" type="primary">Dwil\GK27170</name>
    <name evidence="1" type="ORF">Dwil_GK27170</name>
</gene>
<dbReference type="InParanoid" id="A0A0Q9WR34"/>
<proteinExistence type="predicted"/>
<reference evidence="1 2" key="1">
    <citation type="journal article" date="2007" name="Nature">
        <title>Evolution of genes and genomes on the Drosophila phylogeny.</title>
        <authorList>
            <consortium name="Drosophila 12 Genomes Consortium"/>
            <person name="Clark A.G."/>
            <person name="Eisen M.B."/>
            <person name="Smith D.R."/>
            <person name="Bergman C.M."/>
            <person name="Oliver B."/>
            <person name="Markow T.A."/>
            <person name="Kaufman T.C."/>
            <person name="Kellis M."/>
            <person name="Gelbart W."/>
            <person name="Iyer V.N."/>
            <person name="Pollard D.A."/>
            <person name="Sackton T.B."/>
            <person name="Larracuente A.M."/>
            <person name="Singh N.D."/>
            <person name="Abad J.P."/>
            <person name="Abt D.N."/>
            <person name="Adryan B."/>
            <person name="Aguade M."/>
            <person name="Akashi H."/>
            <person name="Anderson W.W."/>
            <person name="Aquadro C.F."/>
            <person name="Ardell D.H."/>
            <person name="Arguello R."/>
            <person name="Artieri C.G."/>
            <person name="Barbash D.A."/>
            <person name="Barker D."/>
            <person name="Barsanti P."/>
            <person name="Batterham P."/>
            <person name="Batzoglou S."/>
            <person name="Begun D."/>
            <person name="Bhutkar A."/>
            <person name="Blanco E."/>
            <person name="Bosak S.A."/>
            <person name="Bradley R.K."/>
            <person name="Brand A.D."/>
            <person name="Brent M.R."/>
            <person name="Brooks A.N."/>
            <person name="Brown R.H."/>
            <person name="Butlin R.K."/>
            <person name="Caggese C."/>
            <person name="Calvi B.R."/>
            <person name="Bernardo de Carvalho A."/>
            <person name="Caspi A."/>
            <person name="Castrezana S."/>
            <person name="Celniker S.E."/>
            <person name="Chang J.L."/>
            <person name="Chapple C."/>
            <person name="Chatterji S."/>
            <person name="Chinwalla A."/>
            <person name="Civetta A."/>
            <person name="Clifton S.W."/>
            <person name="Comeron J.M."/>
            <person name="Costello J.C."/>
            <person name="Coyne J.A."/>
            <person name="Daub J."/>
            <person name="David R.G."/>
            <person name="Delcher A.L."/>
            <person name="Delehaunty K."/>
            <person name="Do C.B."/>
            <person name="Ebling H."/>
            <person name="Edwards K."/>
            <person name="Eickbush T."/>
            <person name="Evans J.D."/>
            <person name="Filipski A."/>
            <person name="Findeiss S."/>
            <person name="Freyhult E."/>
            <person name="Fulton L."/>
            <person name="Fulton R."/>
            <person name="Garcia A.C."/>
            <person name="Gardiner A."/>
            <person name="Garfield D.A."/>
            <person name="Garvin B.E."/>
            <person name="Gibson G."/>
            <person name="Gilbert D."/>
            <person name="Gnerre S."/>
            <person name="Godfrey J."/>
            <person name="Good R."/>
            <person name="Gotea V."/>
            <person name="Gravely B."/>
            <person name="Greenberg A.J."/>
            <person name="Griffiths-Jones S."/>
            <person name="Gross S."/>
            <person name="Guigo R."/>
            <person name="Gustafson E.A."/>
            <person name="Haerty W."/>
            <person name="Hahn M.W."/>
            <person name="Halligan D.L."/>
            <person name="Halpern A.L."/>
            <person name="Halter G.M."/>
            <person name="Han M.V."/>
            <person name="Heger A."/>
            <person name="Hillier L."/>
            <person name="Hinrichs A.S."/>
            <person name="Holmes I."/>
            <person name="Hoskins R.A."/>
            <person name="Hubisz M.J."/>
            <person name="Hultmark D."/>
            <person name="Huntley M.A."/>
            <person name="Jaffe D.B."/>
            <person name="Jagadeeshan S."/>
            <person name="Jeck W.R."/>
            <person name="Johnson J."/>
            <person name="Jones C.D."/>
            <person name="Jordan W.C."/>
            <person name="Karpen G.H."/>
            <person name="Kataoka E."/>
            <person name="Keightley P.D."/>
            <person name="Kheradpour P."/>
            <person name="Kirkness E.F."/>
            <person name="Koerich L.B."/>
            <person name="Kristiansen K."/>
            <person name="Kudrna D."/>
            <person name="Kulathinal R.J."/>
            <person name="Kumar S."/>
            <person name="Kwok R."/>
            <person name="Lander E."/>
            <person name="Langley C.H."/>
            <person name="Lapoint R."/>
            <person name="Lazzaro B.P."/>
            <person name="Lee S.J."/>
            <person name="Levesque L."/>
            <person name="Li R."/>
            <person name="Lin C.F."/>
            <person name="Lin M.F."/>
            <person name="Lindblad-Toh K."/>
            <person name="Llopart A."/>
            <person name="Long M."/>
            <person name="Low L."/>
            <person name="Lozovsky E."/>
            <person name="Lu J."/>
            <person name="Luo M."/>
            <person name="Machado C.A."/>
            <person name="Makalowski W."/>
            <person name="Marzo M."/>
            <person name="Matsuda M."/>
            <person name="Matzkin L."/>
            <person name="McAllister B."/>
            <person name="McBride C.S."/>
            <person name="McKernan B."/>
            <person name="McKernan K."/>
            <person name="Mendez-Lago M."/>
            <person name="Minx P."/>
            <person name="Mollenhauer M.U."/>
            <person name="Montooth K."/>
            <person name="Mount S.M."/>
            <person name="Mu X."/>
            <person name="Myers E."/>
            <person name="Negre B."/>
            <person name="Newfeld S."/>
            <person name="Nielsen R."/>
            <person name="Noor M.A."/>
            <person name="O'Grady P."/>
            <person name="Pachter L."/>
            <person name="Papaceit M."/>
            <person name="Parisi M.J."/>
            <person name="Parisi M."/>
            <person name="Parts L."/>
            <person name="Pedersen J.S."/>
            <person name="Pesole G."/>
            <person name="Phillippy A.M."/>
            <person name="Ponting C.P."/>
            <person name="Pop M."/>
            <person name="Porcelli D."/>
            <person name="Powell J.R."/>
            <person name="Prohaska S."/>
            <person name="Pruitt K."/>
            <person name="Puig M."/>
            <person name="Quesneville H."/>
            <person name="Ram K.R."/>
            <person name="Rand D."/>
            <person name="Rasmussen M.D."/>
            <person name="Reed L.K."/>
            <person name="Reenan R."/>
            <person name="Reily A."/>
            <person name="Remington K.A."/>
            <person name="Rieger T.T."/>
            <person name="Ritchie M.G."/>
            <person name="Robin C."/>
            <person name="Rogers Y.H."/>
            <person name="Rohde C."/>
            <person name="Rozas J."/>
            <person name="Rubenfield M.J."/>
            <person name="Ruiz A."/>
            <person name="Russo S."/>
            <person name="Salzberg S.L."/>
            <person name="Sanchez-Gracia A."/>
            <person name="Saranga D.J."/>
            <person name="Sato H."/>
            <person name="Schaeffer S.W."/>
            <person name="Schatz M.C."/>
            <person name="Schlenke T."/>
            <person name="Schwartz R."/>
            <person name="Segarra C."/>
            <person name="Singh R.S."/>
            <person name="Sirot L."/>
            <person name="Sirota M."/>
            <person name="Sisneros N.B."/>
            <person name="Smith C.D."/>
            <person name="Smith T.F."/>
            <person name="Spieth J."/>
            <person name="Stage D.E."/>
            <person name="Stark A."/>
            <person name="Stephan W."/>
            <person name="Strausberg R.L."/>
            <person name="Strempel S."/>
            <person name="Sturgill D."/>
            <person name="Sutton G."/>
            <person name="Sutton G.G."/>
            <person name="Tao W."/>
            <person name="Teichmann S."/>
            <person name="Tobari Y.N."/>
            <person name="Tomimura Y."/>
            <person name="Tsolas J.M."/>
            <person name="Valente V.L."/>
            <person name="Venter E."/>
            <person name="Venter J.C."/>
            <person name="Vicario S."/>
            <person name="Vieira F.G."/>
            <person name="Vilella A.J."/>
            <person name="Villasante A."/>
            <person name="Walenz B."/>
            <person name="Wang J."/>
            <person name="Wasserman M."/>
            <person name="Watts T."/>
            <person name="Wilson D."/>
            <person name="Wilson R.K."/>
            <person name="Wing R.A."/>
            <person name="Wolfner M.F."/>
            <person name="Wong A."/>
            <person name="Wong G.K."/>
            <person name="Wu C.I."/>
            <person name="Wu G."/>
            <person name="Yamamoto D."/>
            <person name="Yang H.P."/>
            <person name="Yang S.P."/>
            <person name="Yorke J.A."/>
            <person name="Yoshida K."/>
            <person name="Zdobnov E."/>
            <person name="Zhang P."/>
            <person name="Zhang Y."/>
            <person name="Zimin A.V."/>
            <person name="Baldwin J."/>
            <person name="Abdouelleil A."/>
            <person name="Abdulkadir J."/>
            <person name="Abebe A."/>
            <person name="Abera B."/>
            <person name="Abreu J."/>
            <person name="Acer S.C."/>
            <person name="Aftuck L."/>
            <person name="Alexander A."/>
            <person name="An P."/>
            <person name="Anderson E."/>
            <person name="Anderson S."/>
            <person name="Arachi H."/>
            <person name="Azer M."/>
            <person name="Bachantsang P."/>
            <person name="Barry A."/>
            <person name="Bayul T."/>
            <person name="Berlin A."/>
            <person name="Bessette D."/>
            <person name="Bloom T."/>
            <person name="Blye J."/>
            <person name="Boguslavskiy L."/>
            <person name="Bonnet C."/>
            <person name="Boukhgalter B."/>
            <person name="Bourzgui I."/>
            <person name="Brown A."/>
            <person name="Cahill P."/>
            <person name="Channer S."/>
            <person name="Cheshatsang Y."/>
            <person name="Chuda L."/>
            <person name="Citroen M."/>
            <person name="Collymore A."/>
            <person name="Cooke P."/>
            <person name="Costello M."/>
            <person name="D'Aco K."/>
            <person name="Daza R."/>
            <person name="De Haan G."/>
            <person name="DeGray S."/>
            <person name="DeMaso C."/>
            <person name="Dhargay N."/>
            <person name="Dooley K."/>
            <person name="Dooley E."/>
            <person name="Doricent M."/>
            <person name="Dorje P."/>
            <person name="Dorjee K."/>
            <person name="Dupes A."/>
            <person name="Elong R."/>
            <person name="Falk J."/>
            <person name="Farina A."/>
            <person name="Faro S."/>
            <person name="Ferguson D."/>
            <person name="Fisher S."/>
            <person name="Foley C.D."/>
            <person name="Franke A."/>
            <person name="Friedrich D."/>
            <person name="Gadbois L."/>
            <person name="Gearin G."/>
            <person name="Gearin C.R."/>
            <person name="Giannoukos G."/>
            <person name="Goode T."/>
            <person name="Graham J."/>
            <person name="Grandbois E."/>
            <person name="Grewal S."/>
            <person name="Gyaltsen K."/>
            <person name="Hafez N."/>
            <person name="Hagos B."/>
            <person name="Hall J."/>
            <person name="Henson C."/>
            <person name="Hollinger A."/>
            <person name="Honan T."/>
            <person name="Huard M.D."/>
            <person name="Hughes L."/>
            <person name="Hurhula B."/>
            <person name="Husby M.E."/>
            <person name="Kamat A."/>
            <person name="Kanga B."/>
            <person name="Kashin S."/>
            <person name="Khazanovich D."/>
            <person name="Kisner P."/>
            <person name="Lance K."/>
            <person name="Lara M."/>
            <person name="Lee W."/>
            <person name="Lennon N."/>
            <person name="Letendre F."/>
            <person name="LeVine R."/>
            <person name="Lipovsky A."/>
            <person name="Liu X."/>
            <person name="Liu J."/>
            <person name="Liu S."/>
            <person name="Lokyitsang T."/>
            <person name="Lokyitsang Y."/>
            <person name="Lubonja R."/>
            <person name="Lui A."/>
            <person name="MacDonald P."/>
            <person name="Magnisalis V."/>
            <person name="Maru K."/>
            <person name="Matthews C."/>
            <person name="McCusker W."/>
            <person name="McDonough S."/>
            <person name="Mehta T."/>
            <person name="Meldrim J."/>
            <person name="Meneus L."/>
            <person name="Mihai O."/>
            <person name="Mihalev A."/>
            <person name="Mihova T."/>
            <person name="Mittelman R."/>
            <person name="Mlenga V."/>
            <person name="Montmayeur A."/>
            <person name="Mulrain L."/>
            <person name="Navidi A."/>
            <person name="Naylor J."/>
            <person name="Negash T."/>
            <person name="Nguyen T."/>
            <person name="Nguyen N."/>
            <person name="Nicol R."/>
            <person name="Norbu C."/>
            <person name="Norbu N."/>
            <person name="Novod N."/>
            <person name="O'Neill B."/>
            <person name="Osman S."/>
            <person name="Markiewicz E."/>
            <person name="Oyono O.L."/>
            <person name="Patti C."/>
            <person name="Phunkhang P."/>
            <person name="Pierre F."/>
            <person name="Priest M."/>
            <person name="Raghuraman S."/>
            <person name="Rege F."/>
            <person name="Reyes R."/>
            <person name="Rise C."/>
            <person name="Rogov P."/>
            <person name="Ross K."/>
            <person name="Ryan E."/>
            <person name="Settipalli S."/>
            <person name="Shea T."/>
            <person name="Sherpa N."/>
            <person name="Shi L."/>
            <person name="Shih D."/>
            <person name="Sparrow T."/>
            <person name="Spaulding J."/>
            <person name="Stalker J."/>
            <person name="Stange-Thomann N."/>
            <person name="Stavropoulos S."/>
            <person name="Stone C."/>
            <person name="Strader C."/>
            <person name="Tesfaye S."/>
            <person name="Thomson T."/>
            <person name="Thoulutsang Y."/>
            <person name="Thoulutsang D."/>
            <person name="Topham K."/>
            <person name="Topping I."/>
            <person name="Tsamla T."/>
            <person name="Vassiliev H."/>
            <person name="Vo A."/>
            <person name="Wangchuk T."/>
            <person name="Wangdi T."/>
            <person name="Weiand M."/>
            <person name="Wilkinson J."/>
            <person name="Wilson A."/>
            <person name="Yadav S."/>
            <person name="Young G."/>
            <person name="Yu Q."/>
            <person name="Zembek L."/>
            <person name="Zhong D."/>
            <person name="Zimmer A."/>
            <person name="Zwirko Z."/>
            <person name="Jaffe D.B."/>
            <person name="Alvarez P."/>
            <person name="Brockman W."/>
            <person name="Butler J."/>
            <person name="Chin C."/>
            <person name="Gnerre S."/>
            <person name="Grabherr M."/>
            <person name="Kleber M."/>
            <person name="Mauceli E."/>
            <person name="MacCallum I."/>
        </authorList>
    </citation>
    <scope>NUCLEOTIDE SEQUENCE [LARGE SCALE GENOMIC DNA]</scope>
    <source>
        <strain evidence="2">Tucson 14030-0811.24</strain>
    </source>
</reference>